<sequence length="310" mass="33101">MGRWFLFLAVCGLLWSCGASPLGRVEGVARLLDQDDPARNRQGAVEVLSVHELRGPGGFGGISGMAYDGTMVTAVNDSGRWLRFPMAVDAIGRPVAFGLLQQGGLGGADGGKDHGDAEELVRVPGGWLVSFEREHRLMLYGDDLSAAPHGQSVPEGFARQPANGGVEAMTVLSDGRLLLLSEDGVDGGGHGLAWIGQPGKWRRLAFARNADFQPTAVAQMPGGDVLLLERRFDVLSGVAIRLSRIALDDLRPGGAIQGRELFILAPPLLVDNYEAMAVRVRSDGRVVVYLVADDNFNPLQKTLLISIVID</sequence>
<reference evidence="2 3" key="1">
    <citation type="submission" date="2020-02" db="EMBL/GenBank/DDBJ databases">
        <authorList>
            <person name="Dziuba M."/>
            <person name="Kuznetsov B."/>
            <person name="Mardanov A."/>
            <person name="Ravin N."/>
            <person name="Grouzdev D."/>
        </authorList>
    </citation>
    <scope>NUCLEOTIDE SEQUENCE [LARGE SCALE GENOMIC DNA]</scope>
    <source>
        <strain evidence="2 3">SpK</strain>
    </source>
</reference>
<protein>
    <submittedName>
        <fullName evidence="2">Esterase-like activity of phytase family protein</fullName>
    </submittedName>
</protein>
<dbReference type="AlphaFoldDB" id="A0A7C9QT03"/>
<dbReference type="PIRSF" id="PIRSF031900">
    <property type="entry name" value="UCP031900"/>
    <property type="match status" value="1"/>
</dbReference>
<dbReference type="InterPro" id="IPR014567">
    <property type="entry name" value="UCP031900"/>
</dbReference>
<evidence type="ECO:0000313" key="3">
    <source>
        <dbReference type="Proteomes" id="UP000480684"/>
    </source>
</evidence>
<proteinExistence type="predicted"/>
<keyword evidence="3" id="KW-1185">Reference proteome</keyword>
<dbReference type="EMBL" id="JAAIYP010000034">
    <property type="protein sequence ID" value="NFV79784.1"/>
    <property type="molecule type" value="Genomic_DNA"/>
</dbReference>
<name>A0A7C9QT03_9PROT</name>
<gene>
    <name evidence="2" type="ORF">G4223_06635</name>
</gene>
<dbReference type="RefSeq" id="WP_163676834.1">
    <property type="nucleotide sequence ID" value="NZ_JAAIYP010000034.1"/>
</dbReference>
<dbReference type="Proteomes" id="UP000480684">
    <property type="component" value="Unassembled WGS sequence"/>
</dbReference>
<dbReference type="InterPro" id="IPR027372">
    <property type="entry name" value="Phytase-like_dom"/>
</dbReference>
<organism evidence="2 3">
    <name type="scientific">Magnetospirillum aberrantis SpK</name>
    <dbReference type="NCBI Taxonomy" id="908842"/>
    <lineage>
        <taxon>Bacteria</taxon>
        <taxon>Pseudomonadati</taxon>
        <taxon>Pseudomonadota</taxon>
        <taxon>Alphaproteobacteria</taxon>
        <taxon>Rhodospirillales</taxon>
        <taxon>Rhodospirillaceae</taxon>
        <taxon>Magnetospirillum</taxon>
    </lineage>
</organism>
<feature type="domain" description="Phytase-like" evidence="1">
    <location>
        <begin position="58"/>
        <end position="296"/>
    </location>
</feature>
<dbReference type="Pfam" id="PF13449">
    <property type="entry name" value="Phytase-like"/>
    <property type="match status" value="1"/>
</dbReference>
<accession>A0A7C9QT03</accession>
<evidence type="ECO:0000259" key="1">
    <source>
        <dbReference type="Pfam" id="PF13449"/>
    </source>
</evidence>
<evidence type="ECO:0000313" key="2">
    <source>
        <dbReference type="EMBL" id="NFV79784.1"/>
    </source>
</evidence>
<comment type="caution">
    <text evidence="2">The sequence shown here is derived from an EMBL/GenBank/DDBJ whole genome shotgun (WGS) entry which is preliminary data.</text>
</comment>